<dbReference type="AlphaFoldDB" id="A0A0C3BN57"/>
<name>A0A0C3BN57_PILCF</name>
<evidence type="ECO:0000313" key="2">
    <source>
        <dbReference type="EMBL" id="KIM78737.1"/>
    </source>
</evidence>
<proteinExistence type="predicted"/>
<dbReference type="EMBL" id="KN833014">
    <property type="protein sequence ID" value="KIM78737.1"/>
    <property type="molecule type" value="Genomic_DNA"/>
</dbReference>
<gene>
    <name evidence="2" type="ORF">PILCRDRAFT_10956</name>
</gene>
<evidence type="ECO:0000256" key="1">
    <source>
        <dbReference type="SAM" id="MobiDB-lite"/>
    </source>
</evidence>
<evidence type="ECO:0000313" key="3">
    <source>
        <dbReference type="Proteomes" id="UP000054166"/>
    </source>
</evidence>
<protein>
    <submittedName>
        <fullName evidence="2">Uncharacterized protein</fullName>
    </submittedName>
</protein>
<dbReference type="OrthoDB" id="3251442at2759"/>
<reference evidence="3" key="2">
    <citation type="submission" date="2015-01" db="EMBL/GenBank/DDBJ databases">
        <title>Evolutionary Origins and Diversification of the Mycorrhizal Mutualists.</title>
        <authorList>
            <consortium name="DOE Joint Genome Institute"/>
            <consortium name="Mycorrhizal Genomics Consortium"/>
            <person name="Kohler A."/>
            <person name="Kuo A."/>
            <person name="Nagy L.G."/>
            <person name="Floudas D."/>
            <person name="Copeland A."/>
            <person name="Barry K.W."/>
            <person name="Cichocki N."/>
            <person name="Veneault-Fourrey C."/>
            <person name="LaButti K."/>
            <person name="Lindquist E.A."/>
            <person name="Lipzen A."/>
            <person name="Lundell T."/>
            <person name="Morin E."/>
            <person name="Murat C."/>
            <person name="Riley R."/>
            <person name="Ohm R."/>
            <person name="Sun H."/>
            <person name="Tunlid A."/>
            <person name="Henrissat B."/>
            <person name="Grigoriev I.V."/>
            <person name="Hibbett D.S."/>
            <person name="Martin F."/>
        </authorList>
    </citation>
    <scope>NUCLEOTIDE SEQUENCE [LARGE SCALE GENOMIC DNA]</scope>
    <source>
        <strain evidence="3">F 1598</strain>
    </source>
</reference>
<sequence length="150" mass="16656">MSEGTREAGDIVEEANVNRGINAALHNIWSGSHHDDAEEEYNEDEDVEGEEEKDIEGELVEDAYDDGDDDDNALSALDMLGEDFERKSVANAGKLNERNMLILRAYAFKVDEHITDKAFAKIPLAFSKEPVLSVKVCRARLQALSGFEPV</sequence>
<feature type="region of interest" description="Disordered" evidence="1">
    <location>
        <begin position="29"/>
        <end position="54"/>
    </location>
</feature>
<organism evidence="2 3">
    <name type="scientific">Piloderma croceum (strain F 1598)</name>
    <dbReference type="NCBI Taxonomy" id="765440"/>
    <lineage>
        <taxon>Eukaryota</taxon>
        <taxon>Fungi</taxon>
        <taxon>Dikarya</taxon>
        <taxon>Basidiomycota</taxon>
        <taxon>Agaricomycotina</taxon>
        <taxon>Agaricomycetes</taxon>
        <taxon>Agaricomycetidae</taxon>
        <taxon>Atheliales</taxon>
        <taxon>Atheliaceae</taxon>
        <taxon>Piloderma</taxon>
    </lineage>
</organism>
<keyword evidence="3" id="KW-1185">Reference proteome</keyword>
<dbReference type="InParanoid" id="A0A0C3BN57"/>
<dbReference type="Proteomes" id="UP000054166">
    <property type="component" value="Unassembled WGS sequence"/>
</dbReference>
<accession>A0A0C3BN57</accession>
<reference evidence="2 3" key="1">
    <citation type="submission" date="2014-04" db="EMBL/GenBank/DDBJ databases">
        <authorList>
            <consortium name="DOE Joint Genome Institute"/>
            <person name="Kuo A."/>
            <person name="Tarkka M."/>
            <person name="Buscot F."/>
            <person name="Kohler A."/>
            <person name="Nagy L.G."/>
            <person name="Floudas D."/>
            <person name="Copeland A."/>
            <person name="Barry K.W."/>
            <person name="Cichocki N."/>
            <person name="Veneault-Fourrey C."/>
            <person name="LaButti K."/>
            <person name="Lindquist E.A."/>
            <person name="Lipzen A."/>
            <person name="Lundell T."/>
            <person name="Morin E."/>
            <person name="Murat C."/>
            <person name="Sun H."/>
            <person name="Tunlid A."/>
            <person name="Henrissat B."/>
            <person name="Grigoriev I.V."/>
            <person name="Hibbett D.S."/>
            <person name="Martin F."/>
            <person name="Nordberg H.P."/>
            <person name="Cantor M.N."/>
            <person name="Hua S.X."/>
        </authorList>
    </citation>
    <scope>NUCLEOTIDE SEQUENCE [LARGE SCALE GENOMIC DNA]</scope>
    <source>
        <strain evidence="2 3">F 1598</strain>
    </source>
</reference>
<feature type="compositionally biased region" description="Acidic residues" evidence="1">
    <location>
        <begin position="37"/>
        <end position="54"/>
    </location>
</feature>
<dbReference type="STRING" id="765440.A0A0C3BN57"/>
<dbReference type="HOGENOM" id="CLU_1741283_0_0_1"/>